<feature type="transmembrane region" description="Helical" evidence="1">
    <location>
        <begin position="42"/>
        <end position="65"/>
    </location>
</feature>
<keyword evidence="1" id="KW-0812">Transmembrane</keyword>
<accession>A0A2M7WTB7</accession>
<reference evidence="3" key="1">
    <citation type="submission" date="2017-09" db="EMBL/GenBank/DDBJ databases">
        <title>Depth-based differentiation of microbial function through sediment-hosted aquifers and enrichment of novel symbionts in the deep terrestrial subsurface.</title>
        <authorList>
            <person name="Probst A.J."/>
            <person name="Ladd B."/>
            <person name="Jarett J.K."/>
            <person name="Geller-Mcgrath D.E."/>
            <person name="Sieber C.M.K."/>
            <person name="Emerson J.B."/>
            <person name="Anantharaman K."/>
            <person name="Thomas B.C."/>
            <person name="Malmstrom R."/>
            <person name="Stieglmeier M."/>
            <person name="Klingl A."/>
            <person name="Woyke T."/>
            <person name="Ryan C.M."/>
            <person name="Banfield J.F."/>
        </authorList>
    </citation>
    <scope>NUCLEOTIDE SEQUENCE [LARGE SCALE GENOMIC DNA]</scope>
</reference>
<evidence type="ECO:0000313" key="3">
    <source>
        <dbReference type="Proteomes" id="UP000230758"/>
    </source>
</evidence>
<keyword evidence="1" id="KW-1133">Transmembrane helix</keyword>
<evidence type="ECO:0000256" key="1">
    <source>
        <dbReference type="SAM" id="Phobius"/>
    </source>
</evidence>
<dbReference type="EMBL" id="PFXF01000008">
    <property type="protein sequence ID" value="PJA33126.1"/>
    <property type="molecule type" value="Genomic_DNA"/>
</dbReference>
<evidence type="ECO:0008006" key="4">
    <source>
        <dbReference type="Google" id="ProtNLM"/>
    </source>
</evidence>
<keyword evidence="1" id="KW-0472">Membrane</keyword>
<feature type="transmembrane region" description="Helical" evidence="1">
    <location>
        <begin position="85"/>
        <end position="103"/>
    </location>
</feature>
<evidence type="ECO:0000313" key="2">
    <source>
        <dbReference type="EMBL" id="PJA33126.1"/>
    </source>
</evidence>
<feature type="transmembrane region" description="Helical" evidence="1">
    <location>
        <begin position="12"/>
        <end position="30"/>
    </location>
</feature>
<dbReference type="AlphaFoldDB" id="A0A2M7WTB7"/>
<feature type="transmembrane region" description="Helical" evidence="1">
    <location>
        <begin position="109"/>
        <end position="131"/>
    </location>
</feature>
<dbReference type="Proteomes" id="UP000230758">
    <property type="component" value="Unassembled WGS sequence"/>
</dbReference>
<organism evidence="2 3">
    <name type="scientific">Candidatus Zambryskibacteria bacterium CG_4_9_14_3_um_filter_42_15</name>
    <dbReference type="NCBI Taxonomy" id="1975112"/>
    <lineage>
        <taxon>Bacteria</taxon>
        <taxon>Candidatus Zambryskiibacteriota</taxon>
    </lineage>
</organism>
<proteinExistence type="predicted"/>
<name>A0A2M7WTB7_9BACT</name>
<sequence length="252" mass="29050">MSFLNRKEPLILLLGDIGSFVLALWLSLFIRNLEVPSQDLFLIHLLPFGLLFIVWIFVFYISGLYEKHTTILKSRLPSILGSTQLVNSAVAVAFFYLIPFFGITPKTVLFIYLFVSFAVVLSWRIYGYFIIGRGRPSNAILIGSGDEMKELLEEVNSNPIYSIKFIFSVDLNRADEKGFWDEIISHIYSEDVSVIAIDLSNKNVEPVLPHLYNLIFSKISFVDMHKIYEDIFDRVPLSLIKYNWFLENISTE</sequence>
<protein>
    <recommendedName>
        <fullName evidence="4">Sugar transferase</fullName>
    </recommendedName>
</protein>
<feature type="non-terminal residue" evidence="2">
    <location>
        <position position="252"/>
    </location>
</feature>
<gene>
    <name evidence="2" type="ORF">CO185_00400</name>
</gene>
<comment type="caution">
    <text evidence="2">The sequence shown here is derived from an EMBL/GenBank/DDBJ whole genome shotgun (WGS) entry which is preliminary data.</text>
</comment>